<accession>B8GJ34</accession>
<dbReference type="STRING" id="521011.Mpal_0221"/>
<dbReference type="PANTHER" id="PTHR35902:SF3">
    <property type="entry name" value="NPCBM-ASSOCIATED, NEW3 DOMAIN OF ALPHA-GALACTOSIDASE"/>
    <property type="match status" value="1"/>
</dbReference>
<dbReference type="eggNOG" id="arCOG02079">
    <property type="taxonomic scope" value="Archaea"/>
</dbReference>
<dbReference type="PANTHER" id="PTHR35902">
    <property type="entry name" value="S-LAYER DOMAIN-LIKE PROTEIN-RELATED"/>
    <property type="match status" value="1"/>
</dbReference>
<organism evidence="2 3">
    <name type="scientific">Methanosphaerula palustris (strain ATCC BAA-1556 / DSM 19958 / E1-9c)</name>
    <dbReference type="NCBI Taxonomy" id="521011"/>
    <lineage>
        <taxon>Archaea</taxon>
        <taxon>Methanobacteriati</taxon>
        <taxon>Methanobacteriota</taxon>
        <taxon>Stenosarchaea group</taxon>
        <taxon>Methanomicrobia</taxon>
        <taxon>Methanomicrobiales</taxon>
        <taxon>Methanoregulaceae</taxon>
        <taxon>Methanosphaerula</taxon>
    </lineage>
</organism>
<dbReference type="Proteomes" id="UP000002457">
    <property type="component" value="Chromosome"/>
</dbReference>
<evidence type="ECO:0000256" key="1">
    <source>
        <dbReference type="SAM" id="Phobius"/>
    </source>
</evidence>
<evidence type="ECO:0000313" key="3">
    <source>
        <dbReference type="Proteomes" id="UP000002457"/>
    </source>
</evidence>
<dbReference type="PROSITE" id="PS51257">
    <property type="entry name" value="PROKAR_LIPOPROTEIN"/>
    <property type="match status" value="1"/>
</dbReference>
<dbReference type="HOGENOM" id="CLU_028008_0_0_2"/>
<protein>
    <submittedName>
        <fullName evidence="2">S-layer-like domain-containing protein</fullName>
    </submittedName>
</protein>
<dbReference type="KEGG" id="mpl:Mpal_0221"/>
<gene>
    <name evidence="2" type="ordered locus">Mpal_0221</name>
</gene>
<feature type="transmembrane region" description="Helical" evidence="1">
    <location>
        <begin position="408"/>
        <end position="430"/>
    </location>
</feature>
<reference evidence="2 3" key="1">
    <citation type="journal article" date="2015" name="Genome Announc.">
        <title>Complete Genome Sequence of Methanosphaerula palustris E1-9CT, a Hydrogenotrophic Methanogen Isolated from a Minerotrophic Fen Peatland.</title>
        <authorList>
            <person name="Cadillo-Quiroz H."/>
            <person name="Browne P."/>
            <person name="Kyrpides N."/>
            <person name="Woyke T."/>
            <person name="Goodwin L."/>
            <person name="Detter C."/>
            <person name="Yavitt J.B."/>
            <person name="Zinder S.H."/>
        </authorList>
    </citation>
    <scope>NUCLEOTIDE SEQUENCE [LARGE SCALE GENOMIC DNA]</scope>
    <source>
        <strain evidence="3">ATCC BAA-1556 / DSM 19958 / E1-9c</strain>
    </source>
</reference>
<dbReference type="AlphaFoldDB" id="B8GJ34"/>
<dbReference type="OrthoDB" id="56770at2157"/>
<keyword evidence="1" id="KW-1133">Transmembrane helix</keyword>
<evidence type="ECO:0000313" key="2">
    <source>
        <dbReference type="EMBL" id="ACL15607.1"/>
    </source>
</evidence>
<keyword evidence="3" id="KW-1185">Reference proteome</keyword>
<keyword evidence="1" id="KW-0812">Transmembrane</keyword>
<dbReference type="EMBL" id="CP001338">
    <property type="protein sequence ID" value="ACL15607.1"/>
    <property type="molecule type" value="Genomic_DNA"/>
</dbReference>
<sequence length="437" mass="45941" precursor="true">MSANRYSSGTVWVLSLLLLIACVLVSPAMAGTKYLSGGPSLSAAVTGTNELISGQTVPLQVTVQNSGLIDSKFSQTGLVDRTDLPNTAKTVTVGLGSGSAPVTIQSDPQMIGDILGGASGQSKFNVKVEADAPSGTYTLPVSVNYTYLESAEQVGTDSLNYNYVTKSLIIPLTVTIRSEVIVDVQKISAEQLNVGTEGYLNLTLQNTGNENGKNAIVKIVRNGASPITPTDSSVYIGDFAKGAVVNCRYRVAVSTEAAAQTYPVDVIVAYEDHDGINRTSRLQTIGVPIGGKIDFKVSSEAPSINPGQKKVLDVQYTNVGATTVYSAQARLSAVDPFTSNDDTAYLGDIKPGDSVMAHFEVSTTSDATIKQYGLDSEIRYRDALDNSQISDTMKVPVNVVAKTGTSAILGNPIILAVIAAIIIGVGYFLYTRKKGSA</sequence>
<proteinExistence type="predicted"/>
<name>B8GJ34_METPE</name>
<keyword evidence="1" id="KW-0472">Membrane</keyword>